<feature type="domain" description="HTH lysR-type" evidence="5">
    <location>
        <begin position="12"/>
        <end position="62"/>
    </location>
</feature>
<dbReference type="OrthoDB" id="9110639at2"/>
<dbReference type="Pfam" id="PF00126">
    <property type="entry name" value="HTH_1"/>
    <property type="match status" value="1"/>
</dbReference>
<dbReference type="RefSeq" id="WP_114176838.1">
    <property type="nucleotide sequence ID" value="NZ_CP024902.1"/>
</dbReference>
<dbReference type="Gene3D" id="1.10.10.10">
    <property type="entry name" value="Winged helix-like DNA-binding domain superfamily/Winged helix DNA-binding domain"/>
    <property type="match status" value="1"/>
</dbReference>
<evidence type="ECO:0000256" key="3">
    <source>
        <dbReference type="ARBA" id="ARBA00023125"/>
    </source>
</evidence>
<dbReference type="SUPFAM" id="SSF46785">
    <property type="entry name" value="Winged helix' DNA-binding domain"/>
    <property type="match status" value="1"/>
</dbReference>
<dbReference type="EMBL" id="CP024902">
    <property type="protein sequence ID" value="AXF20415.1"/>
    <property type="molecule type" value="Genomic_DNA"/>
</dbReference>
<organism evidence="6 7">
    <name type="scientific">Burkholderia pyrrocinia</name>
    <name type="common">Pseudomonas pyrrocinia</name>
    <dbReference type="NCBI Taxonomy" id="60550"/>
    <lineage>
        <taxon>Bacteria</taxon>
        <taxon>Pseudomonadati</taxon>
        <taxon>Pseudomonadota</taxon>
        <taxon>Betaproteobacteria</taxon>
        <taxon>Burkholderiales</taxon>
        <taxon>Burkholderiaceae</taxon>
        <taxon>Burkholderia</taxon>
        <taxon>Burkholderia cepacia complex</taxon>
    </lineage>
</organism>
<dbReference type="CDD" id="cd08475">
    <property type="entry name" value="PBP2_CrgA_like_6"/>
    <property type="match status" value="1"/>
</dbReference>
<dbReference type="InterPro" id="IPR000847">
    <property type="entry name" value="LysR_HTH_N"/>
</dbReference>
<dbReference type="FunFam" id="1.10.10.10:FF:000001">
    <property type="entry name" value="LysR family transcriptional regulator"/>
    <property type="match status" value="1"/>
</dbReference>
<protein>
    <submittedName>
        <fullName evidence="6">LysR family transcriptional regulator</fullName>
    </submittedName>
</protein>
<dbReference type="InterPro" id="IPR036388">
    <property type="entry name" value="WH-like_DNA-bd_sf"/>
</dbReference>
<dbReference type="Gene3D" id="3.40.190.290">
    <property type="match status" value="1"/>
</dbReference>
<keyword evidence="2" id="KW-0805">Transcription regulation</keyword>
<dbReference type="PANTHER" id="PTHR30537">
    <property type="entry name" value="HTH-TYPE TRANSCRIPTIONAL REGULATOR"/>
    <property type="match status" value="1"/>
</dbReference>
<keyword evidence="3" id="KW-0238">DNA-binding</keyword>
<evidence type="ECO:0000256" key="4">
    <source>
        <dbReference type="ARBA" id="ARBA00023163"/>
    </source>
</evidence>
<dbReference type="InterPro" id="IPR058163">
    <property type="entry name" value="LysR-type_TF_proteobact-type"/>
</dbReference>
<evidence type="ECO:0000256" key="1">
    <source>
        <dbReference type="ARBA" id="ARBA00009437"/>
    </source>
</evidence>
<dbReference type="InterPro" id="IPR036390">
    <property type="entry name" value="WH_DNA-bd_sf"/>
</dbReference>
<name>A0A2Z5MSY7_BURPY</name>
<gene>
    <name evidence="6" type="ORF">CUJ89_07905</name>
</gene>
<accession>A0A2Z5MSY7</accession>
<evidence type="ECO:0000256" key="2">
    <source>
        <dbReference type="ARBA" id="ARBA00023015"/>
    </source>
</evidence>
<evidence type="ECO:0000313" key="6">
    <source>
        <dbReference type="EMBL" id="AXF20415.1"/>
    </source>
</evidence>
<keyword evidence="4" id="KW-0804">Transcription</keyword>
<dbReference type="InterPro" id="IPR005119">
    <property type="entry name" value="LysR_subst-bd"/>
</dbReference>
<dbReference type="Pfam" id="PF03466">
    <property type="entry name" value="LysR_substrate"/>
    <property type="match status" value="1"/>
</dbReference>
<dbReference type="PANTHER" id="PTHR30537:SF5">
    <property type="entry name" value="HTH-TYPE TRANSCRIPTIONAL ACTIVATOR TTDR-RELATED"/>
    <property type="match status" value="1"/>
</dbReference>
<comment type="similarity">
    <text evidence="1">Belongs to the LysR transcriptional regulatory family.</text>
</comment>
<dbReference type="PRINTS" id="PR00039">
    <property type="entry name" value="HTHLYSR"/>
</dbReference>
<dbReference type="GO" id="GO:0003700">
    <property type="term" value="F:DNA-binding transcription factor activity"/>
    <property type="evidence" value="ECO:0007669"/>
    <property type="project" value="InterPro"/>
</dbReference>
<dbReference type="PROSITE" id="PS50931">
    <property type="entry name" value="HTH_LYSR"/>
    <property type="match status" value="1"/>
</dbReference>
<proteinExistence type="inferred from homology"/>
<dbReference type="SUPFAM" id="SSF53850">
    <property type="entry name" value="Periplasmic binding protein-like II"/>
    <property type="match status" value="1"/>
</dbReference>
<dbReference type="Proteomes" id="UP000253104">
    <property type="component" value="Chromosome mHSR5_A"/>
</dbReference>
<dbReference type="AlphaFoldDB" id="A0A2Z5MSY7"/>
<reference evidence="6 7" key="1">
    <citation type="journal article" date="2018" name="ISME J.">
        <title>Involvement of Burkholderiaceae and sulfurous volatiles in disease-suppressive soils.</title>
        <authorList>
            <person name="Carrion V.J."/>
            <person name="Cordovez V."/>
            <person name="Tyc O."/>
            <person name="Etalo D.W."/>
            <person name="de Bruijn I."/>
            <person name="de Jager V.C."/>
            <person name="Medema M.H."/>
            <person name="Eberl L."/>
            <person name="Raaijmakers J.M."/>
        </authorList>
    </citation>
    <scope>NUCLEOTIDE SEQUENCE [LARGE SCALE GENOMIC DNA]</scope>
    <source>
        <strain evidence="7">mHSR5</strain>
    </source>
</reference>
<evidence type="ECO:0000259" key="5">
    <source>
        <dbReference type="PROSITE" id="PS50931"/>
    </source>
</evidence>
<evidence type="ECO:0000313" key="7">
    <source>
        <dbReference type="Proteomes" id="UP000253104"/>
    </source>
</evidence>
<dbReference type="GO" id="GO:0003677">
    <property type="term" value="F:DNA binding"/>
    <property type="evidence" value="ECO:0007669"/>
    <property type="project" value="UniProtKB-KW"/>
</dbReference>
<sequence length="302" mass="32596">MAQPESFSGVAIFVAAAKSRSFTDAADQLGLTKSAVGKSIAKLEERLGAKLFHRTTRSIALTADGEAYFAACSAALDEISAAEAALGPGQQRPVGRLRIDMPAAFGRRVLVPILLKIGREHLDLQFTMTFSDHIIDPIEEGVDLVVRFGELQSSSGLVARRLTSQRMVIAAAPEYLKRNGTPKTVDDLQHHSCIVGYRRGQPLSWRINTDGESKRISPPPTHQISDGDTIVDAALSGLGICQMPMSLVRRGLQEGTLVSVLDEVSKELIDVHVVWPKVAHLRPKVRHVVDTLVGLAGEGALD</sequence>